<feature type="domain" description="NAD-dependent epimerase/dehydratase" evidence="2">
    <location>
        <begin position="3"/>
        <end position="225"/>
    </location>
</feature>
<dbReference type="SUPFAM" id="SSF51735">
    <property type="entry name" value="NAD(P)-binding Rossmann-fold domains"/>
    <property type="match status" value="1"/>
</dbReference>
<dbReference type="GO" id="GO:0004029">
    <property type="term" value="F:aldehyde dehydrogenase (NAD+) activity"/>
    <property type="evidence" value="ECO:0007669"/>
    <property type="project" value="TreeGrafter"/>
</dbReference>
<dbReference type="InterPro" id="IPR051783">
    <property type="entry name" value="NAD(P)-dependent_oxidoreduct"/>
</dbReference>
<organism evidence="3 4">
    <name type="scientific">Microlunatus antarcticus</name>
    <dbReference type="NCBI Taxonomy" id="53388"/>
    <lineage>
        <taxon>Bacteria</taxon>
        <taxon>Bacillati</taxon>
        <taxon>Actinomycetota</taxon>
        <taxon>Actinomycetes</taxon>
        <taxon>Propionibacteriales</taxon>
        <taxon>Propionibacteriaceae</taxon>
        <taxon>Microlunatus</taxon>
    </lineage>
</organism>
<dbReference type="GO" id="GO:0005737">
    <property type="term" value="C:cytoplasm"/>
    <property type="evidence" value="ECO:0007669"/>
    <property type="project" value="TreeGrafter"/>
</dbReference>
<evidence type="ECO:0000313" key="4">
    <source>
        <dbReference type="Proteomes" id="UP000565572"/>
    </source>
</evidence>
<dbReference type="EMBL" id="JACHZG010000001">
    <property type="protein sequence ID" value="MBB3327274.1"/>
    <property type="molecule type" value="Genomic_DNA"/>
</dbReference>
<evidence type="ECO:0000259" key="2">
    <source>
        <dbReference type="Pfam" id="PF01370"/>
    </source>
</evidence>
<keyword evidence="4" id="KW-1185">Reference proteome</keyword>
<dbReference type="RefSeq" id="WP_183338403.1">
    <property type="nucleotide sequence ID" value="NZ_JACHZG010000001.1"/>
</dbReference>
<protein>
    <submittedName>
        <fullName evidence="3">Nucleoside-diphosphate-sugar epimerase</fullName>
    </submittedName>
</protein>
<comment type="caution">
    <text evidence="3">The sequence shown here is derived from an EMBL/GenBank/DDBJ whole genome shotgun (WGS) entry which is preliminary data.</text>
</comment>
<gene>
    <name evidence="3" type="ORF">FHX39_002218</name>
</gene>
<dbReference type="Proteomes" id="UP000565572">
    <property type="component" value="Unassembled WGS sequence"/>
</dbReference>
<evidence type="ECO:0000256" key="1">
    <source>
        <dbReference type="SAM" id="MobiDB-lite"/>
    </source>
</evidence>
<dbReference type="InterPro" id="IPR001509">
    <property type="entry name" value="Epimerase_deHydtase"/>
</dbReference>
<proteinExistence type="predicted"/>
<dbReference type="PANTHER" id="PTHR48079">
    <property type="entry name" value="PROTEIN YEEZ"/>
    <property type="match status" value="1"/>
</dbReference>
<name>A0A7W5P768_9ACTN</name>
<dbReference type="AlphaFoldDB" id="A0A7W5P768"/>
<dbReference type="Gene3D" id="3.40.50.720">
    <property type="entry name" value="NAD(P)-binding Rossmann-like Domain"/>
    <property type="match status" value="1"/>
</dbReference>
<dbReference type="PANTHER" id="PTHR48079:SF6">
    <property type="entry name" value="NAD(P)-BINDING DOMAIN-CONTAINING PROTEIN-RELATED"/>
    <property type="match status" value="1"/>
</dbReference>
<accession>A0A7W5P768</accession>
<sequence>MKVLVTGASGMLGGAVARALVARGDDVTVMQRRPSTLGLREALGDVADADAVRAAVAGQDGVVHLAAKVDITGPEADYVRANVVGTRNVLAACTALGVQRLVQVSSPSVSHTGSSLVGAPAGPADPQHARGPYARTKAQSEVEALAADQTGEVPLAVVAVRPHIVWGPGDTQLVERIVERGRAGRLPLLGTGAALIDTTYVDNAAAALVAALDRAPEVHGEAFVVSNGEPRPVGEIFGDFCAAAGVPRPSRHVPARLAVAAGGVVERVWGLRHPDGSAQPPMTRFLAEQLSTAHWFDQRRTREALAWTPAVSIAEGLERLAAHYRGTSDRD</sequence>
<reference evidence="3 4" key="1">
    <citation type="submission" date="2020-08" db="EMBL/GenBank/DDBJ databases">
        <title>Sequencing the genomes of 1000 actinobacteria strains.</title>
        <authorList>
            <person name="Klenk H.-P."/>
        </authorList>
    </citation>
    <scope>NUCLEOTIDE SEQUENCE [LARGE SCALE GENOMIC DNA]</scope>
    <source>
        <strain evidence="3 4">DSM 11053</strain>
    </source>
</reference>
<dbReference type="Pfam" id="PF01370">
    <property type="entry name" value="Epimerase"/>
    <property type="match status" value="1"/>
</dbReference>
<dbReference type="InterPro" id="IPR036291">
    <property type="entry name" value="NAD(P)-bd_dom_sf"/>
</dbReference>
<feature type="region of interest" description="Disordered" evidence="1">
    <location>
        <begin position="112"/>
        <end position="131"/>
    </location>
</feature>
<evidence type="ECO:0000313" key="3">
    <source>
        <dbReference type="EMBL" id="MBB3327274.1"/>
    </source>
</evidence>